<evidence type="ECO:0000313" key="2">
    <source>
        <dbReference type="EMBL" id="QIE89727.1"/>
    </source>
</evidence>
<gene>
    <name evidence="2" type="ORF">G5B91_27080</name>
</gene>
<evidence type="ECO:0000256" key="1">
    <source>
        <dbReference type="SAM" id="SignalP"/>
    </source>
</evidence>
<name>A0A6G6J3C0_PSENT</name>
<feature type="signal peptide" evidence="1">
    <location>
        <begin position="1"/>
        <end position="24"/>
    </location>
</feature>
<proteinExistence type="predicted"/>
<dbReference type="EMBL" id="CP049140">
    <property type="protein sequence ID" value="QIE89727.1"/>
    <property type="molecule type" value="Genomic_DNA"/>
</dbReference>
<keyword evidence="1" id="KW-0732">Signal</keyword>
<reference evidence="2 3" key="1">
    <citation type="submission" date="2020-02" db="EMBL/GenBank/DDBJ databases">
        <title>Integrative conjugative elements (ICEs) and plasmids drive adaptation of Pseudomonas nitroreducens strain HBP1 to wastewater environment.</title>
        <authorList>
            <person name="Sentchilo V."/>
            <person name="Carraro N."/>
            <person name="Bertelli C."/>
            <person name="van der Meer J.R."/>
        </authorList>
    </citation>
    <scope>NUCLEOTIDE SEQUENCE [LARGE SCALE GENOMIC DNA]</scope>
    <source>
        <strain evidence="2 3">HBP1</strain>
    </source>
</reference>
<protein>
    <recommendedName>
        <fullName evidence="4">WG repeat-containing protein</fullName>
    </recommendedName>
</protein>
<feature type="chain" id="PRO_5026069281" description="WG repeat-containing protein" evidence="1">
    <location>
        <begin position="25"/>
        <end position="371"/>
    </location>
</feature>
<organism evidence="2 3">
    <name type="scientific">Pseudomonas nitroreducens</name>
    <dbReference type="NCBI Taxonomy" id="46680"/>
    <lineage>
        <taxon>Bacteria</taxon>
        <taxon>Pseudomonadati</taxon>
        <taxon>Pseudomonadota</taxon>
        <taxon>Gammaproteobacteria</taxon>
        <taxon>Pseudomonadales</taxon>
        <taxon>Pseudomonadaceae</taxon>
        <taxon>Pseudomonas</taxon>
    </lineage>
</organism>
<dbReference type="KEGG" id="pnt:G5B91_27080"/>
<accession>A0A6G6J3C0</accession>
<dbReference type="AlphaFoldDB" id="A0A6G6J3C0"/>
<sequence>MEGKGIRAGLLVLGALALCAPAGANEPWVAFTQNDLIGFKDAQGTVQVPPRLSPMFTMARRFEHIIAAGEETADGYRTYHLLRDGRRVAPDAVYFFDNAPVCESENSIRFRDRQRDKVGFLDGHGRVLIPAELSDASAMRNGMVVALTGASRTCADPGISLEHCEHRGWKGGTELLLDRHGKALVSNFDSTRAGALDWFSQQVSEQPSNDPRRVSFQGVDGRYISFVDIEKDFALWFRDVFLAQLDDDSLKAHSYSRVWHGQGSESLDDWQAAPVDDVLRQHVAELRKRLETLRASGGYGVRQDDMGWPFDPESDPQYFDNCGDFAQWTTPKVSAMEHWEQGSFEPAKHASFDFIRTADGYRLVAFSIPKQ</sequence>
<evidence type="ECO:0008006" key="4">
    <source>
        <dbReference type="Google" id="ProtNLM"/>
    </source>
</evidence>
<evidence type="ECO:0000313" key="3">
    <source>
        <dbReference type="Proteomes" id="UP000501063"/>
    </source>
</evidence>
<dbReference type="Proteomes" id="UP000501063">
    <property type="component" value="Chromosome"/>
</dbReference>